<dbReference type="eggNOG" id="KOG0094">
    <property type="taxonomic scope" value="Eukaryota"/>
</dbReference>
<reference evidence="4" key="1">
    <citation type="submission" date="2013-04" db="EMBL/GenBank/DDBJ databases">
        <title>The Genome Sequence of Fonticula alba ATCC 38817.</title>
        <authorList>
            <consortium name="The Broad Institute Genomics Platform"/>
            <person name="Russ C."/>
            <person name="Cuomo C."/>
            <person name="Burger G."/>
            <person name="Gray M.W."/>
            <person name="Holland P.W.H."/>
            <person name="King N."/>
            <person name="Lang F.B.F."/>
            <person name="Roger A.J."/>
            <person name="Ruiz-Trillo I."/>
            <person name="Brown M."/>
            <person name="Walker B."/>
            <person name="Young S."/>
            <person name="Zeng Q."/>
            <person name="Gargeya S."/>
            <person name="Fitzgerald M."/>
            <person name="Haas B."/>
            <person name="Abouelleil A."/>
            <person name="Allen A.W."/>
            <person name="Alvarado L."/>
            <person name="Arachchi H.M."/>
            <person name="Berlin A.M."/>
            <person name="Chapman S.B."/>
            <person name="Gainer-Dewar J."/>
            <person name="Goldberg J."/>
            <person name="Griggs A."/>
            <person name="Gujja S."/>
            <person name="Hansen M."/>
            <person name="Howarth C."/>
            <person name="Imamovic A."/>
            <person name="Ireland A."/>
            <person name="Larimer J."/>
            <person name="McCowan C."/>
            <person name="Murphy C."/>
            <person name="Pearson M."/>
            <person name="Poon T.W."/>
            <person name="Priest M."/>
            <person name="Roberts A."/>
            <person name="Saif S."/>
            <person name="Shea T."/>
            <person name="Sisk P."/>
            <person name="Sykes S."/>
            <person name="Wortman J."/>
            <person name="Nusbaum C."/>
            <person name="Birren B."/>
        </authorList>
    </citation>
    <scope>NUCLEOTIDE SEQUENCE [LARGE SCALE GENOMIC DNA]</scope>
    <source>
        <strain evidence="4">ATCC 38817</strain>
    </source>
</reference>
<keyword evidence="5" id="KW-1185">Reference proteome</keyword>
<dbReference type="InterPro" id="IPR050227">
    <property type="entry name" value="Rab"/>
</dbReference>
<dbReference type="SUPFAM" id="SSF52540">
    <property type="entry name" value="P-loop containing nucleoside triphosphate hydrolases"/>
    <property type="match status" value="1"/>
</dbReference>
<evidence type="ECO:0000256" key="2">
    <source>
        <dbReference type="ARBA" id="ARBA00023134"/>
    </source>
</evidence>
<dbReference type="SMART" id="SM00174">
    <property type="entry name" value="RHO"/>
    <property type="match status" value="1"/>
</dbReference>
<sequence length="295" mass="30371">MSDPASTAAASTAAQANAPAGANTTGAPAPGSANPPASTPASASTDSVATSPPAAGPSGSAAGTPSRSGNGSSGRPKKYKLVFLGDLGVGKTSLITRFMYDFFTHNYQATIGIDFMSKTLYMPQRTIRLQLWDTAGQERFRALIPSYIRDSSVAVVVFDVTNPSSFHSVGRWIEDIRAERGNDVLVVVVGNKSDLADERQVSTSEAEEKAKQYGALFTEASAKSGRNVKALFKKIADALPDDTMGSGASTSGQSAATTDIKSTTVTLESSMLSSEADSADPAANKDPNAPGGCGC</sequence>
<dbReference type="STRING" id="691883.A0A058Z2X6"/>
<dbReference type="FunFam" id="3.40.50.300:FF:000823">
    <property type="entry name" value="Small GTPase RAB, putative"/>
    <property type="match status" value="1"/>
</dbReference>
<organism evidence="4">
    <name type="scientific">Fonticula alba</name>
    <name type="common">Slime mold</name>
    <dbReference type="NCBI Taxonomy" id="691883"/>
    <lineage>
        <taxon>Eukaryota</taxon>
        <taxon>Rotosphaerida</taxon>
        <taxon>Fonticulaceae</taxon>
        <taxon>Fonticula</taxon>
    </lineage>
</organism>
<dbReference type="GO" id="GO:0005525">
    <property type="term" value="F:GTP binding"/>
    <property type="evidence" value="ECO:0007669"/>
    <property type="project" value="UniProtKB-KW"/>
</dbReference>
<evidence type="ECO:0000256" key="1">
    <source>
        <dbReference type="ARBA" id="ARBA00022741"/>
    </source>
</evidence>
<feature type="compositionally biased region" description="Polar residues" evidence="3">
    <location>
        <begin position="259"/>
        <end position="275"/>
    </location>
</feature>
<feature type="compositionally biased region" description="Low complexity" evidence="3">
    <location>
        <begin position="245"/>
        <end position="258"/>
    </location>
</feature>
<dbReference type="Pfam" id="PF00071">
    <property type="entry name" value="Ras"/>
    <property type="match status" value="1"/>
</dbReference>
<evidence type="ECO:0000256" key="3">
    <source>
        <dbReference type="SAM" id="MobiDB-lite"/>
    </source>
</evidence>
<dbReference type="NCBIfam" id="TIGR00231">
    <property type="entry name" value="small_GTP"/>
    <property type="match status" value="1"/>
</dbReference>
<dbReference type="PRINTS" id="PR00449">
    <property type="entry name" value="RASTRNSFRMNG"/>
</dbReference>
<dbReference type="GeneID" id="20530327"/>
<feature type="compositionally biased region" description="Low complexity" evidence="3">
    <location>
        <begin position="279"/>
        <end position="295"/>
    </location>
</feature>
<dbReference type="Gene3D" id="3.40.50.300">
    <property type="entry name" value="P-loop containing nucleotide triphosphate hydrolases"/>
    <property type="match status" value="1"/>
</dbReference>
<feature type="compositionally biased region" description="Low complexity" evidence="3">
    <location>
        <begin position="1"/>
        <end position="74"/>
    </location>
</feature>
<dbReference type="InterPro" id="IPR027417">
    <property type="entry name" value="P-loop_NTPase"/>
</dbReference>
<dbReference type="SMART" id="SM00176">
    <property type="entry name" value="RAN"/>
    <property type="match status" value="1"/>
</dbReference>
<dbReference type="PANTHER" id="PTHR47977">
    <property type="entry name" value="RAS-RELATED PROTEIN RAB"/>
    <property type="match status" value="1"/>
</dbReference>
<evidence type="ECO:0000313" key="4">
    <source>
        <dbReference type="EMBL" id="KCV67872.1"/>
    </source>
</evidence>
<feature type="region of interest" description="Disordered" evidence="3">
    <location>
        <begin position="242"/>
        <end position="295"/>
    </location>
</feature>
<dbReference type="OrthoDB" id="9989112at2759"/>
<dbReference type="PROSITE" id="PS51419">
    <property type="entry name" value="RAB"/>
    <property type="match status" value="1"/>
</dbReference>
<dbReference type="SMART" id="SM00175">
    <property type="entry name" value="RAB"/>
    <property type="match status" value="1"/>
</dbReference>
<name>A0A058Z2X6_FONAL</name>
<dbReference type="AlphaFoldDB" id="A0A058Z2X6"/>
<gene>
    <name evidence="4" type="ORF">H696_05602</name>
</gene>
<dbReference type="PROSITE" id="PS51420">
    <property type="entry name" value="RHO"/>
    <property type="match status" value="1"/>
</dbReference>
<dbReference type="InterPro" id="IPR001806">
    <property type="entry name" value="Small_GTPase"/>
</dbReference>
<proteinExistence type="predicted"/>
<dbReference type="GO" id="GO:0003924">
    <property type="term" value="F:GTPase activity"/>
    <property type="evidence" value="ECO:0007669"/>
    <property type="project" value="InterPro"/>
</dbReference>
<dbReference type="CDD" id="cd01861">
    <property type="entry name" value="Rab6"/>
    <property type="match status" value="1"/>
</dbReference>
<keyword evidence="1" id="KW-0547">Nucleotide-binding</keyword>
<dbReference type="RefSeq" id="XP_009497692.1">
    <property type="nucleotide sequence ID" value="XM_009499417.1"/>
</dbReference>
<dbReference type="PROSITE" id="PS51421">
    <property type="entry name" value="RAS"/>
    <property type="match status" value="1"/>
</dbReference>
<evidence type="ECO:0000313" key="5">
    <source>
        <dbReference type="Proteomes" id="UP000030693"/>
    </source>
</evidence>
<keyword evidence="2" id="KW-0342">GTP-binding</keyword>
<dbReference type="EMBL" id="KB932212">
    <property type="protein sequence ID" value="KCV67872.1"/>
    <property type="molecule type" value="Genomic_DNA"/>
</dbReference>
<dbReference type="Proteomes" id="UP000030693">
    <property type="component" value="Unassembled WGS sequence"/>
</dbReference>
<feature type="region of interest" description="Disordered" evidence="3">
    <location>
        <begin position="1"/>
        <end position="75"/>
    </location>
</feature>
<dbReference type="OMA" id="VYEQIPE"/>
<accession>A0A058Z2X6</accession>
<dbReference type="InterPro" id="IPR005225">
    <property type="entry name" value="Small_GTP-bd"/>
</dbReference>
<protein>
    <submittedName>
        <fullName evidence="4">Rab family, other</fullName>
    </submittedName>
</protein>
<dbReference type="SMART" id="SM00173">
    <property type="entry name" value="RAS"/>
    <property type="match status" value="1"/>
</dbReference>